<protein>
    <submittedName>
        <fullName evidence="2">Uncharacterized protein</fullName>
    </submittedName>
</protein>
<organism evidence="2">
    <name type="scientific">uncultured Thermomicrobiales bacterium</name>
    <dbReference type="NCBI Taxonomy" id="1645740"/>
    <lineage>
        <taxon>Bacteria</taxon>
        <taxon>Pseudomonadati</taxon>
        <taxon>Thermomicrobiota</taxon>
        <taxon>Thermomicrobia</taxon>
        <taxon>Thermomicrobiales</taxon>
        <taxon>environmental samples</taxon>
    </lineage>
</organism>
<evidence type="ECO:0000313" key="2">
    <source>
        <dbReference type="EMBL" id="CAA9566126.1"/>
    </source>
</evidence>
<feature type="non-terminal residue" evidence="2">
    <location>
        <position position="1"/>
    </location>
</feature>
<feature type="non-terminal residue" evidence="2">
    <location>
        <position position="180"/>
    </location>
</feature>
<dbReference type="AlphaFoldDB" id="A0A6J4V4D0"/>
<feature type="region of interest" description="Disordered" evidence="1">
    <location>
        <begin position="45"/>
        <end position="109"/>
    </location>
</feature>
<feature type="region of interest" description="Disordered" evidence="1">
    <location>
        <begin position="122"/>
        <end position="180"/>
    </location>
</feature>
<accession>A0A6J4V4D0</accession>
<feature type="region of interest" description="Disordered" evidence="1">
    <location>
        <begin position="1"/>
        <end position="33"/>
    </location>
</feature>
<gene>
    <name evidence="2" type="ORF">AVDCRST_MAG19-2280</name>
</gene>
<feature type="compositionally biased region" description="Low complexity" evidence="1">
    <location>
        <begin position="145"/>
        <end position="156"/>
    </location>
</feature>
<feature type="compositionally biased region" description="Low complexity" evidence="1">
    <location>
        <begin position="98"/>
        <end position="109"/>
    </location>
</feature>
<feature type="compositionally biased region" description="Basic residues" evidence="1">
    <location>
        <begin position="163"/>
        <end position="173"/>
    </location>
</feature>
<feature type="compositionally biased region" description="Basic and acidic residues" evidence="1">
    <location>
        <begin position="57"/>
        <end position="66"/>
    </location>
</feature>
<reference evidence="2" key="1">
    <citation type="submission" date="2020-02" db="EMBL/GenBank/DDBJ databases">
        <authorList>
            <person name="Meier V. D."/>
        </authorList>
    </citation>
    <scope>NUCLEOTIDE SEQUENCE</scope>
    <source>
        <strain evidence="2">AVDCRST_MAG19</strain>
    </source>
</reference>
<evidence type="ECO:0000256" key="1">
    <source>
        <dbReference type="SAM" id="MobiDB-lite"/>
    </source>
</evidence>
<feature type="compositionally biased region" description="Gly residues" evidence="1">
    <location>
        <begin position="12"/>
        <end position="24"/>
    </location>
</feature>
<name>A0A6J4V4D0_9BACT</name>
<dbReference type="EMBL" id="CADCWL010000104">
    <property type="protein sequence ID" value="CAA9566126.1"/>
    <property type="molecule type" value="Genomic_DNA"/>
</dbReference>
<proteinExistence type="predicted"/>
<feature type="compositionally biased region" description="Low complexity" evidence="1">
    <location>
        <begin position="1"/>
        <end position="11"/>
    </location>
</feature>
<feature type="compositionally biased region" description="Low complexity" evidence="1">
    <location>
        <begin position="68"/>
        <end position="81"/>
    </location>
</feature>
<sequence>GRRVAGTAIRGMDGGGRGELGGAGEAARGTPYRAGRRACRAPLWTRRRHGVRGRAQGRPEADREQCGRPSPARSAIGARSGAGAGRRQRGPLRELRRPCTPLCPARAPAPRAAVAARRALLQRGEPRLLPGPRLRGVAPRDPGRAARPLLDVALLPPVDPAPHRLRGGPRRPLRPPPPPL</sequence>